<evidence type="ECO:0000313" key="9">
    <source>
        <dbReference type="EMBL" id="CCO45337.1"/>
    </source>
</evidence>
<dbReference type="EC" id="2.7.6.3" evidence="2"/>
<evidence type="ECO:0000256" key="7">
    <source>
        <dbReference type="ARBA" id="ARBA00022909"/>
    </source>
</evidence>
<sequence length="164" mass="18670">MITTYIGVGSNIERKKHVRAALSELRKLGEQIRISTVYECASVGFESRPFYNLVVEMKTSLSLSSLSSTLREIEIRWGRDPDAQKMQDRTLDLDIVLYGDVVSSKPSLPREDIYKYAFVIQPMYELCPELVIPNDGRTVTQIRQTMNNFDSLIAVNPFDSDVSK</sequence>
<dbReference type="GO" id="GO:0016301">
    <property type="term" value="F:kinase activity"/>
    <property type="evidence" value="ECO:0007669"/>
    <property type="project" value="UniProtKB-KW"/>
</dbReference>
<dbReference type="PANTHER" id="PTHR43071:SF2">
    <property type="entry name" value="2-AMINO-4-HYDROXY-6-HYDROXYMETHYLDIHYDROPTERIDINE PYROPHOSPHOKINASE"/>
    <property type="match status" value="1"/>
</dbReference>
<organism evidence="9 10">
    <name type="scientific">Vibrio nigripulchritudo SOn1</name>
    <dbReference type="NCBI Taxonomy" id="1238450"/>
    <lineage>
        <taxon>Bacteria</taxon>
        <taxon>Pseudomonadati</taxon>
        <taxon>Pseudomonadota</taxon>
        <taxon>Gammaproteobacteria</taxon>
        <taxon>Vibrionales</taxon>
        <taxon>Vibrionaceae</taxon>
        <taxon>Vibrio</taxon>
    </lineage>
</organism>
<dbReference type="InterPro" id="IPR035907">
    <property type="entry name" value="Hppk_sf"/>
</dbReference>
<keyword evidence="7" id="KW-0289">Folate biosynthesis</keyword>
<dbReference type="PANTHER" id="PTHR43071">
    <property type="entry name" value="2-AMINO-4-HYDROXY-6-HYDROXYMETHYLDIHYDROPTERIDINE PYROPHOSPHOKINASE"/>
    <property type="match status" value="1"/>
</dbReference>
<keyword evidence="6" id="KW-0067">ATP-binding</keyword>
<evidence type="ECO:0000256" key="6">
    <source>
        <dbReference type="ARBA" id="ARBA00022840"/>
    </source>
</evidence>
<name>A0AAV2VKW2_9VIBR</name>
<reference evidence="9 10" key="1">
    <citation type="journal article" date="2013" name="ISME J.">
        <title>Comparative genomics of pathogenic lineages of Vibrio nigripulchritudo identifies virulence-associated traits.</title>
        <authorList>
            <person name="Goudenege D."/>
            <person name="Labreuche Y."/>
            <person name="Krin E."/>
            <person name="Ansquer D."/>
            <person name="Mangenot S."/>
            <person name="Calteau A."/>
            <person name="Medigue C."/>
            <person name="Mazel D."/>
            <person name="Polz M.F."/>
            <person name="Le Roux F."/>
        </authorList>
    </citation>
    <scope>NUCLEOTIDE SEQUENCE [LARGE SCALE GENOMIC DNA]</scope>
    <source>
        <strain evidence="9 10">SOn1</strain>
    </source>
</reference>
<evidence type="ECO:0000256" key="5">
    <source>
        <dbReference type="ARBA" id="ARBA00022777"/>
    </source>
</evidence>
<evidence type="ECO:0000313" key="10">
    <source>
        <dbReference type="Proteomes" id="UP000018211"/>
    </source>
</evidence>
<dbReference type="RefSeq" id="WP_022610859.1">
    <property type="nucleotide sequence ID" value="NZ_LK391965.1"/>
</dbReference>
<keyword evidence="4" id="KW-0547">Nucleotide-binding</keyword>
<dbReference type="GO" id="GO:0005524">
    <property type="term" value="F:ATP binding"/>
    <property type="evidence" value="ECO:0007669"/>
    <property type="project" value="UniProtKB-KW"/>
</dbReference>
<dbReference type="GeneID" id="97540097"/>
<accession>A0AAV2VKW2</accession>
<gene>
    <name evidence="9" type="ORF">VIBNISOn1_1430110</name>
</gene>
<dbReference type="SUPFAM" id="SSF55083">
    <property type="entry name" value="6-hydroxymethyl-7,8-dihydropterin pyrophosphokinase, HPPK"/>
    <property type="match status" value="1"/>
</dbReference>
<evidence type="ECO:0000259" key="8">
    <source>
        <dbReference type="Pfam" id="PF01288"/>
    </source>
</evidence>
<dbReference type="Gene3D" id="3.30.70.560">
    <property type="entry name" value="7,8-Dihydro-6-hydroxymethylpterin-pyrophosphokinase HPPK"/>
    <property type="match status" value="1"/>
</dbReference>
<dbReference type="GO" id="GO:0003848">
    <property type="term" value="F:2-amino-4-hydroxy-6-hydroxymethyldihydropteridine diphosphokinase activity"/>
    <property type="evidence" value="ECO:0007669"/>
    <property type="project" value="UniProtKB-EC"/>
</dbReference>
<proteinExistence type="predicted"/>
<dbReference type="GO" id="GO:0046656">
    <property type="term" value="P:folic acid biosynthetic process"/>
    <property type="evidence" value="ECO:0007669"/>
    <property type="project" value="UniProtKB-KW"/>
</dbReference>
<keyword evidence="5" id="KW-0418">Kinase</keyword>
<dbReference type="Proteomes" id="UP000018211">
    <property type="component" value="Unassembled WGS sequence"/>
</dbReference>
<evidence type="ECO:0000256" key="4">
    <source>
        <dbReference type="ARBA" id="ARBA00022741"/>
    </source>
</evidence>
<protein>
    <recommendedName>
        <fullName evidence="2">2-amino-4-hydroxy-6-hydroxymethyldihydropteridine diphosphokinase</fullName>
        <ecNumber evidence="2">2.7.6.3</ecNumber>
    </recommendedName>
</protein>
<evidence type="ECO:0000256" key="2">
    <source>
        <dbReference type="ARBA" id="ARBA00013253"/>
    </source>
</evidence>
<keyword evidence="3 9" id="KW-0808">Transferase</keyword>
<feature type="domain" description="7,8-dihydro-6-hydroxymethylpterin-pyrophosphokinase" evidence="8">
    <location>
        <begin position="5"/>
        <end position="128"/>
    </location>
</feature>
<comment type="pathway">
    <text evidence="1">Cofactor biosynthesis; tetrahydrofolate biosynthesis; 2-amino-4-hydroxy-6-hydroxymethyl-7,8-dihydropteridine diphosphate from 7,8-dihydroneopterin triphosphate: step 4/4.</text>
</comment>
<dbReference type="CDD" id="cd00483">
    <property type="entry name" value="HPPK"/>
    <property type="match status" value="1"/>
</dbReference>
<dbReference type="InterPro" id="IPR000550">
    <property type="entry name" value="Hppk"/>
</dbReference>
<dbReference type="NCBIfam" id="TIGR01498">
    <property type="entry name" value="folK"/>
    <property type="match status" value="1"/>
</dbReference>
<dbReference type="AlphaFoldDB" id="A0AAV2VKW2"/>
<evidence type="ECO:0000256" key="3">
    <source>
        <dbReference type="ARBA" id="ARBA00022679"/>
    </source>
</evidence>
<evidence type="ECO:0000256" key="1">
    <source>
        <dbReference type="ARBA" id="ARBA00005051"/>
    </source>
</evidence>
<comment type="caution">
    <text evidence="9">The sequence shown here is derived from an EMBL/GenBank/DDBJ whole genome shotgun (WGS) entry which is preliminary data.</text>
</comment>
<dbReference type="EMBL" id="CAOF01000050">
    <property type="protein sequence ID" value="CCO45337.1"/>
    <property type="molecule type" value="Genomic_DNA"/>
</dbReference>
<dbReference type="Pfam" id="PF01288">
    <property type="entry name" value="HPPK"/>
    <property type="match status" value="1"/>
</dbReference>